<dbReference type="KEGG" id="rub:GBA63_08555"/>
<evidence type="ECO:0000256" key="1">
    <source>
        <dbReference type="SAM" id="MobiDB-lite"/>
    </source>
</evidence>
<evidence type="ECO:0000313" key="2">
    <source>
        <dbReference type="EMBL" id="QIN82689.1"/>
    </source>
</evidence>
<sequence length="121" mass="13038">MVESADADDVILIPVFIAEGWHTRETIPEDLGLTGEVTHLDGKRVFYGAPSAPTLDGEPHSRPRPRDGATGCLRPPRPARPSPRGSRRRKKRAASSARCFSKPPSRDATLSGTSKTPGLRG</sequence>
<dbReference type="AlphaFoldDB" id="A0A6G8Q8A9"/>
<reference evidence="2 3" key="1">
    <citation type="submission" date="2019-10" db="EMBL/GenBank/DDBJ databases">
        <title>Rubrobacter sp nov SCSIO 52090 isolated from a deep-sea sediment in the South China Sea.</title>
        <authorList>
            <person name="Chen R.W."/>
        </authorList>
    </citation>
    <scope>NUCLEOTIDE SEQUENCE [LARGE SCALE GENOMIC DNA]</scope>
    <source>
        <strain evidence="2 3">SCSIO 52909</strain>
    </source>
</reference>
<feature type="compositionally biased region" description="Basic and acidic residues" evidence="1">
    <location>
        <begin position="57"/>
        <end position="67"/>
    </location>
</feature>
<accession>A0A6G8Q8A9</accession>
<dbReference type="Gene3D" id="3.40.50.1400">
    <property type="match status" value="1"/>
</dbReference>
<dbReference type="EMBL" id="CP045119">
    <property type="protein sequence ID" value="QIN82689.1"/>
    <property type="molecule type" value="Genomic_DNA"/>
</dbReference>
<gene>
    <name evidence="2" type="ORF">GBA63_08555</name>
</gene>
<name>A0A6G8Q8A9_9ACTN</name>
<dbReference type="Proteomes" id="UP000501452">
    <property type="component" value="Chromosome"/>
</dbReference>
<protein>
    <submittedName>
        <fullName evidence="2">Uncharacterized protein</fullName>
    </submittedName>
</protein>
<feature type="compositionally biased region" description="Polar residues" evidence="1">
    <location>
        <begin position="108"/>
        <end position="121"/>
    </location>
</feature>
<keyword evidence="3" id="KW-1185">Reference proteome</keyword>
<feature type="region of interest" description="Disordered" evidence="1">
    <location>
        <begin position="48"/>
        <end position="121"/>
    </location>
</feature>
<dbReference type="SUPFAM" id="SSF53800">
    <property type="entry name" value="Chelatase"/>
    <property type="match status" value="1"/>
</dbReference>
<evidence type="ECO:0000313" key="3">
    <source>
        <dbReference type="Proteomes" id="UP000501452"/>
    </source>
</evidence>
<organism evidence="2 3">
    <name type="scientific">Rubrobacter tropicus</name>
    <dbReference type="NCBI Taxonomy" id="2653851"/>
    <lineage>
        <taxon>Bacteria</taxon>
        <taxon>Bacillati</taxon>
        <taxon>Actinomycetota</taxon>
        <taxon>Rubrobacteria</taxon>
        <taxon>Rubrobacterales</taxon>
        <taxon>Rubrobacteraceae</taxon>
        <taxon>Rubrobacter</taxon>
    </lineage>
</organism>
<proteinExistence type="predicted"/>